<dbReference type="InterPro" id="IPR025282">
    <property type="entry name" value="DUF4214"/>
</dbReference>
<organism evidence="3 4">
    <name type="scientific">Paralimibaculum aggregatum</name>
    <dbReference type="NCBI Taxonomy" id="3036245"/>
    <lineage>
        <taxon>Bacteria</taxon>
        <taxon>Pseudomonadati</taxon>
        <taxon>Pseudomonadota</taxon>
        <taxon>Alphaproteobacteria</taxon>
        <taxon>Rhodobacterales</taxon>
        <taxon>Paracoccaceae</taxon>
        <taxon>Paralimibaculum</taxon>
    </lineage>
</organism>
<keyword evidence="4" id="KW-1185">Reference proteome</keyword>
<feature type="compositionally biased region" description="Low complexity" evidence="1">
    <location>
        <begin position="151"/>
        <end position="169"/>
    </location>
</feature>
<dbReference type="RefSeq" id="WP_285673561.1">
    <property type="nucleotide sequence ID" value="NZ_BSYI01000037.1"/>
</dbReference>
<dbReference type="Pfam" id="PF13946">
    <property type="entry name" value="DUF4214"/>
    <property type="match status" value="1"/>
</dbReference>
<accession>A0ABQ6LPM8</accession>
<proteinExistence type="predicted"/>
<name>A0ABQ6LPM8_9RHOB</name>
<feature type="domain" description="DUF4214" evidence="2">
    <location>
        <begin position="396"/>
        <end position="467"/>
    </location>
</feature>
<comment type="caution">
    <text evidence="3">The sequence shown here is derived from an EMBL/GenBank/DDBJ whole genome shotgun (WGS) entry which is preliminary data.</text>
</comment>
<feature type="compositionally biased region" description="Low complexity" evidence="1">
    <location>
        <begin position="330"/>
        <end position="354"/>
    </location>
</feature>
<evidence type="ECO:0000259" key="2">
    <source>
        <dbReference type="Pfam" id="PF13946"/>
    </source>
</evidence>
<evidence type="ECO:0000256" key="1">
    <source>
        <dbReference type="SAM" id="MobiDB-lite"/>
    </source>
</evidence>
<dbReference type="EMBL" id="BSYI01000037">
    <property type="protein sequence ID" value="GMG84521.1"/>
    <property type="molecule type" value="Genomic_DNA"/>
</dbReference>
<evidence type="ECO:0000313" key="3">
    <source>
        <dbReference type="EMBL" id="GMG84521.1"/>
    </source>
</evidence>
<gene>
    <name evidence="3" type="ORF">LNKW23_37370</name>
</gene>
<feature type="region of interest" description="Disordered" evidence="1">
    <location>
        <begin position="300"/>
        <end position="355"/>
    </location>
</feature>
<evidence type="ECO:0000313" key="4">
    <source>
        <dbReference type="Proteomes" id="UP001239909"/>
    </source>
</evidence>
<protein>
    <recommendedName>
        <fullName evidence="2">DUF4214 domain-containing protein</fullName>
    </recommendedName>
</protein>
<dbReference type="Proteomes" id="UP001239909">
    <property type="component" value="Unassembled WGS sequence"/>
</dbReference>
<feature type="region of interest" description="Disordered" evidence="1">
    <location>
        <begin position="146"/>
        <end position="169"/>
    </location>
</feature>
<sequence length="486" mass="50879">MDAQVVDVEIEGADIEIAYADGSEEEIDAGIYERKDASGETVEERPATDADRQRLLDLAAGFAGEPDDDDDSGDTGGGEPAGDTGMDRTVTKIEIFGANIEVEYSDGTREEIEFGIYERKDMAGDTVEERAATVADRTRLESLSIGDAVSGDGTPVDPGDGMPGGPAFPAPDATVTGVEILGDTIEVAYSDGSKEEIEAGVYELKDPAGETILERPATATDRVRLEGIAAGNPAVVAQAFPLADGSILETGPNRIEQTFPDGSRIEIEGGIYEEKAADGTTIVERPATQADIDGLTALLPAGVDAPDLSPGAPAPGNDDGTPDQGPGDAPGTPGSDDTPMPGGDDGTPDQGPGDALRMAEDVTLFYTETLGRAPDRTGLNFWIDALEDRFDLDDLAEAFLDSFEFAEAVGDPDGMENGAFVETLYDDLLERAADTDGILFWTSFLDGGGARAELVVAFVISDENRANTPELDNLVEVSPGEWEIAG</sequence>
<reference evidence="3 4" key="1">
    <citation type="submission" date="2023-04" db="EMBL/GenBank/DDBJ databases">
        <title>Marinoamorphus aggregata gen. nov., sp. Nov., isolate from tissue of brittle star Ophioplocus japonicus.</title>
        <authorList>
            <person name="Kawano K."/>
            <person name="Sawayama S."/>
            <person name="Nakagawa S."/>
        </authorList>
    </citation>
    <scope>NUCLEOTIDE SEQUENCE [LARGE SCALE GENOMIC DNA]</scope>
    <source>
        <strain evidence="3 4">NKW23</strain>
    </source>
</reference>
<feature type="region of interest" description="Disordered" evidence="1">
    <location>
        <begin position="32"/>
        <end position="89"/>
    </location>
</feature>
<feature type="compositionally biased region" description="Basic and acidic residues" evidence="1">
    <location>
        <begin position="32"/>
        <end position="55"/>
    </location>
</feature>